<protein>
    <submittedName>
        <fullName evidence="3">Proteasome activator complex subunit 1</fullName>
    </submittedName>
</protein>
<dbReference type="InterPro" id="IPR036996">
    <property type="entry name" value="PA28_N_sf"/>
</dbReference>
<dbReference type="PANTHER" id="PTHR10660:SF5">
    <property type="entry name" value="PROTEASOME ACTIVATOR COMPLEX SUBUNIT 1"/>
    <property type="match status" value="1"/>
</dbReference>
<comment type="caution">
    <text evidence="3">The sequence shown here is derived from an EMBL/GenBank/DDBJ whole genome shotgun (WGS) entry which is preliminary data.</text>
</comment>
<evidence type="ECO:0000313" key="4">
    <source>
        <dbReference type="Proteomes" id="UP001369086"/>
    </source>
</evidence>
<feature type="domain" description="Proteasome activator PA28 N-terminal" evidence="2">
    <location>
        <begin position="9"/>
        <end position="68"/>
    </location>
</feature>
<keyword evidence="4" id="KW-1185">Reference proteome</keyword>
<dbReference type="InterPro" id="IPR036252">
    <property type="entry name" value="Proteasome_activ_sf"/>
</dbReference>
<gene>
    <name evidence="3" type="ORF">HHUSO_G34514</name>
</gene>
<name>A0ABR0Y5Y5_HUSHU</name>
<evidence type="ECO:0000259" key="2">
    <source>
        <dbReference type="Pfam" id="PF02251"/>
    </source>
</evidence>
<reference evidence="3 4" key="1">
    <citation type="submission" date="2021-05" db="EMBL/GenBank/DDBJ databases">
        <authorList>
            <person name="Zahm M."/>
            <person name="Klopp C."/>
            <person name="Cabau C."/>
            <person name="Kuhl H."/>
            <person name="Suciu R."/>
            <person name="Ciorpac M."/>
            <person name="Holostenco D."/>
            <person name="Gessner J."/>
            <person name="Wuertz S."/>
            <person name="Hohne C."/>
            <person name="Stock M."/>
            <person name="Gislard M."/>
            <person name="Lluch J."/>
            <person name="Milhes M."/>
            <person name="Lampietro C."/>
            <person name="Lopez Roques C."/>
            <person name="Donnadieu C."/>
            <person name="Du K."/>
            <person name="Schartl M."/>
            <person name="Guiguen Y."/>
        </authorList>
    </citation>
    <scope>NUCLEOTIDE SEQUENCE [LARGE SCALE GENOMIC DNA]</scope>
    <source>
        <strain evidence="3">Hh-F2</strain>
        <tissue evidence="3">Blood</tissue>
    </source>
</reference>
<feature type="compositionally biased region" description="Basic and acidic residues" evidence="1">
    <location>
        <begin position="68"/>
        <end position="93"/>
    </location>
</feature>
<dbReference type="Proteomes" id="UP001369086">
    <property type="component" value="Unassembled WGS sequence"/>
</dbReference>
<accession>A0ABR0Y5Y5</accession>
<dbReference type="GO" id="GO:0000502">
    <property type="term" value="C:proteasome complex"/>
    <property type="evidence" value="ECO:0007669"/>
    <property type="project" value="UniProtKB-KW"/>
</dbReference>
<sequence>MTTLEIRPEAKKQVDDFCEKRNKEAESLLALTFPRKIAELDSFLKEGALNVQDLSSLRAELDIPIPDPAKEELKKKKKQEEEEKEKKDGKKEDKDDEDKGDF</sequence>
<dbReference type="Gene3D" id="1.20.5.120">
    <property type="entry name" value="Proteasome activator pa28, N-terminal domain"/>
    <property type="match status" value="1"/>
</dbReference>
<dbReference type="SUPFAM" id="SSF47216">
    <property type="entry name" value="Proteasome activator"/>
    <property type="match status" value="1"/>
</dbReference>
<dbReference type="PANTHER" id="PTHR10660">
    <property type="entry name" value="PROTEASOME REGULATOR PA28"/>
    <property type="match status" value="1"/>
</dbReference>
<evidence type="ECO:0000313" key="3">
    <source>
        <dbReference type="EMBL" id="KAK6467825.1"/>
    </source>
</evidence>
<proteinExistence type="predicted"/>
<dbReference type="InterPro" id="IPR009077">
    <property type="entry name" value="Proteasome_activ_PA28"/>
</dbReference>
<dbReference type="InterPro" id="IPR003185">
    <property type="entry name" value="Proteasome_activ_PA28_N"/>
</dbReference>
<keyword evidence="3" id="KW-0647">Proteasome</keyword>
<dbReference type="Pfam" id="PF02251">
    <property type="entry name" value="PA28_N"/>
    <property type="match status" value="1"/>
</dbReference>
<evidence type="ECO:0000256" key="1">
    <source>
        <dbReference type="SAM" id="MobiDB-lite"/>
    </source>
</evidence>
<feature type="region of interest" description="Disordered" evidence="1">
    <location>
        <begin position="63"/>
        <end position="102"/>
    </location>
</feature>
<dbReference type="EMBL" id="JAHFZB010000047">
    <property type="protein sequence ID" value="KAK6467825.1"/>
    <property type="molecule type" value="Genomic_DNA"/>
</dbReference>
<organism evidence="3 4">
    <name type="scientific">Huso huso</name>
    <name type="common">Beluga</name>
    <name type="synonym">Acipenser huso</name>
    <dbReference type="NCBI Taxonomy" id="61971"/>
    <lineage>
        <taxon>Eukaryota</taxon>
        <taxon>Metazoa</taxon>
        <taxon>Chordata</taxon>
        <taxon>Craniata</taxon>
        <taxon>Vertebrata</taxon>
        <taxon>Euteleostomi</taxon>
        <taxon>Actinopterygii</taxon>
        <taxon>Chondrostei</taxon>
        <taxon>Acipenseriformes</taxon>
        <taxon>Acipenseridae</taxon>
        <taxon>Huso</taxon>
    </lineage>
</organism>